<evidence type="ECO:0000256" key="1">
    <source>
        <dbReference type="SAM" id="MobiDB-lite"/>
    </source>
</evidence>
<organism evidence="2">
    <name type="scientific">uncultured Phycisphaerae bacterium</name>
    <dbReference type="NCBI Taxonomy" id="904963"/>
    <lineage>
        <taxon>Bacteria</taxon>
        <taxon>Pseudomonadati</taxon>
        <taxon>Planctomycetota</taxon>
        <taxon>Phycisphaerae</taxon>
        <taxon>environmental samples</taxon>
    </lineage>
</organism>
<protein>
    <submittedName>
        <fullName evidence="2">Uridine monophosphate kinase</fullName>
        <ecNumber evidence="2">2.7.4.22</ecNumber>
    </submittedName>
</protein>
<accession>A0A6J4N933</accession>
<feature type="region of interest" description="Disordered" evidence="1">
    <location>
        <begin position="1"/>
        <end position="242"/>
    </location>
</feature>
<keyword evidence="2" id="KW-0418">Kinase</keyword>
<evidence type="ECO:0000313" key="2">
    <source>
        <dbReference type="EMBL" id="CAA9381319.1"/>
    </source>
</evidence>
<feature type="compositionally biased region" description="Basic and acidic residues" evidence="1">
    <location>
        <begin position="224"/>
        <end position="242"/>
    </location>
</feature>
<reference evidence="2" key="1">
    <citation type="submission" date="2020-02" db="EMBL/GenBank/DDBJ databases">
        <authorList>
            <person name="Meier V. D."/>
        </authorList>
    </citation>
    <scope>NUCLEOTIDE SEQUENCE</scope>
    <source>
        <strain evidence="2">AVDCRST_MAG64</strain>
    </source>
</reference>
<proteinExistence type="predicted"/>
<gene>
    <name evidence="2" type="ORF">AVDCRST_MAG64-684</name>
</gene>
<dbReference type="EC" id="2.7.4.22" evidence="2"/>
<dbReference type="GO" id="GO:0033862">
    <property type="term" value="F:UMP kinase activity"/>
    <property type="evidence" value="ECO:0007669"/>
    <property type="project" value="UniProtKB-EC"/>
</dbReference>
<feature type="compositionally biased region" description="Basic and acidic residues" evidence="1">
    <location>
        <begin position="173"/>
        <end position="206"/>
    </location>
</feature>
<keyword evidence="2" id="KW-0808">Transferase</keyword>
<name>A0A6J4N933_9BACT</name>
<dbReference type="AlphaFoldDB" id="A0A6J4N933"/>
<feature type="compositionally biased region" description="Basic residues" evidence="1">
    <location>
        <begin position="146"/>
        <end position="158"/>
    </location>
</feature>
<feature type="non-terminal residue" evidence="2">
    <location>
        <position position="242"/>
    </location>
</feature>
<dbReference type="EMBL" id="CADCUQ010000169">
    <property type="protein sequence ID" value="CAA9381319.1"/>
    <property type="molecule type" value="Genomic_DNA"/>
</dbReference>
<sequence length="242" mass="26309">ARRPTSGLQARAPEDQRRGVLPRGRVRDRGAGTRQHRPPVRGRRQDGRAARGGRRRRELHPRGDVFGEGPHPPGDGRLHGHAGDGAQRAGAAGDDGEDGPADAGAVGDQRPRGGRAVHPPAGDPPPREGPGRRAGRRHGQPVLHDRHLRRPPRHRDRGRRPAEGHEGRRHLLGRPEEGPRRHAVPRDHLRAGAPRRTEGDGPDGVHDVQAAEAAAGRLQPADAGQRRPRDAGRRDRDEDQSL</sequence>
<feature type="non-terminal residue" evidence="2">
    <location>
        <position position="1"/>
    </location>
</feature>